<proteinExistence type="predicted"/>
<sequence>MAEPNVSVTPKGPNSYLLKPNTYTKKCVFTIKMLLFKGILGVRNKREDGPYYHCYKRNPLYFEI</sequence>
<comment type="caution">
    <text evidence="1">The sequence shown here is derived from an EMBL/GenBank/DDBJ whole genome shotgun (WGS) entry which is preliminary data.</text>
</comment>
<keyword evidence="2" id="KW-1185">Reference proteome</keyword>
<evidence type="ECO:0000313" key="1">
    <source>
        <dbReference type="EMBL" id="KAE9588806.1"/>
    </source>
</evidence>
<evidence type="ECO:0000313" key="2">
    <source>
        <dbReference type="Proteomes" id="UP000447434"/>
    </source>
</evidence>
<accession>A0A6A4N2G2</accession>
<organism evidence="1 2">
    <name type="scientific">Lupinus albus</name>
    <name type="common">White lupine</name>
    <name type="synonym">Lupinus termis</name>
    <dbReference type="NCBI Taxonomy" id="3870"/>
    <lineage>
        <taxon>Eukaryota</taxon>
        <taxon>Viridiplantae</taxon>
        <taxon>Streptophyta</taxon>
        <taxon>Embryophyta</taxon>
        <taxon>Tracheophyta</taxon>
        <taxon>Spermatophyta</taxon>
        <taxon>Magnoliopsida</taxon>
        <taxon>eudicotyledons</taxon>
        <taxon>Gunneridae</taxon>
        <taxon>Pentapetalae</taxon>
        <taxon>rosids</taxon>
        <taxon>fabids</taxon>
        <taxon>Fabales</taxon>
        <taxon>Fabaceae</taxon>
        <taxon>Papilionoideae</taxon>
        <taxon>50 kb inversion clade</taxon>
        <taxon>genistoids sensu lato</taxon>
        <taxon>core genistoids</taxon>
        <taxon>Genisteae</taxon>
        <taxon>Lupinus</taxon>
    </lineage>
</organism>
<reference evidence="2" key="1">
    <citation type="journal article" date="2020" name="Nat. Commun.">
        <title>Genome sequence of the cluster root forming white lupin.</title>
        <authorList>
            <person name="Hufnagel B."/>
            <person name="Marques A."/>
            <person name="Soriano A."/>
            <person name="Marques L."/>
            <person name="Divol F."/>
            <person name="Doumas P."/>
            <person name="Sallet E."/>
            <person name="Mancinotti D."/>
            <person name="Carrere S."/>
            <person name="Marande W."/>
            <person name="Arribat S."/>
            <person name="Keller J."/>
            <person name="Huneau C."/>
            <person name="Blein T."/>
            <person name="Aime D."/>
            <person name="Laguerre M."/>
            <person name="Taylor J."/>
            <person name="Schubert V."/>
            <person name="Nelson M."/>
            <person name="Geu-Flores F."/>
            <person name="Crespi M."/>
            <person name="Gallardo-Guerrero K."/>
            <person name="Delaux P.-M."/>
            <person name="Salse J."/>
            <person name="Berges H."/>
            <person name="Guyot R."/>
            <person name="Gouzy J."/>
            <person name="Peret B."/>
        </authorList>
    </citation>
    <scope>NUCLEOTIDE SEQUENCE [LARGE SCALE GENOMIC DNA]</scope>
    <source>
        <strain evidence="2">cv. Amiga</strain>
    </source>
</reference>
<protein>
    <submittedName>
        <fullName evidence="1">Uncharacterized protein</fullName>
    </submittedName>
</protein>
<dbReference type="AlphaFoldDB" id="A0A6A4N2G2"/>
<dbReference type="Proteomes" id="UP000447434">
    <property type="component" value="Chromosome 22"/>
</dbReference>
<gene>
    <name evidence="1" type="ORF">Lalb_Chr22g0359371</name>
</gene>
<name>A0A6A4N2G2_LUPAL</name>
<dbReference type="EMBL" id="WOCE01000022">
    <property type="protein sequence ID" value="KAE9588806.1"/>
    <property type="molecule type" value="Genomic_DNA"/>
</dbReference>